<sequence>MSMLNCECSVTTMPRYTGMIARLLFLFAVWAHRRGGARCDGVWTIKCGGACCLMRLPEL</sequence>
<dbReference type="AlphaFoldDB" id="A0A9W4XLQ1"/>
<proteinExistence type="predicted"/>
<gene>
    <name evidence="1" type="ORF">PDIGIT_LOCUS6176</name>
</gene>
<dbReference type="EMBL" id="CAOQHR010000004">
    <property type="protein sequence ID" value="CAI6333140.1"/>
    <property type="molecule type" value="Genomic_DNA"/>
</dbReference>
<comment type="caution">
    <text evidence="1">The sequence shown here is derived from an EMBL/GenBank/DDBJ whole genome shotgun (WGS) entry which is preliminary data.</text>
</comment>
<accession>A0A9W4XLQ1</accession>
<organism evidence="1 2">
    <name type="scientific">Periconia digitata</name>
    <dbReference type="NCBI Taxonomy" id="1303443"/>
    <lineage>
        <taxon>Eukaryota</taxon>
        <taxon>Fungi</taxon>
        <taxon>Dikarya</taxon>
        <taxon>Ascomycota</taxon>
        <taxon>Pezizomycotina</taxon>
        <taxon>Dothideomycetes</taxon>
        <taxon>Pleosporomycetidae</taxon>
        <taxon>Pleosporales</taxon>
        <taxon>Massarineae</taxon>
        <taxon>Periconiaceae</taxon>
        <taxon>Periconia</taxon>
    </lineage>
</organism>
<evidence type="ECO:0000313" key="1">
    <source>
        <dbReference type="EMBL" id="CAI6333140.1"/>
    </source>
</evidence>
<name>A0A9W4XLQ1_9PLEO</name>
<evidence type="ECO:0000313" key="2">
    <source>
        <dbReference type="Proteomes" id="UP001152607"/>
    </source>
</evidence>
<dbReference type="Proteomes" id="UP001152607">
    <property type="component" value="Unassembled WGS sequence"/>
</dbReference>
<reference evidence="1" key="1">
    <citation type="submission" date="2023-01" db="EMBL/GenBank/DDBJ databases">
        <authorList>
            <person name="Van Ghelder C."/>
            <person name="Rancurel C."/>
        </authorList>
    </citation>
    <scope>NUCLEOTIDE SEQUENCE</scope>
    <source>
        <strain evidence="1">CNCM I-4278</strain>
    </source>
</reference>
<protein>
    <submittedName>
        <fullName evidence="1">Uncharacterized protein</fullName>
    </submittedName>
</protein>
<keyword evidence="2" id="KW-1185">Reference proteome</keyword>